<accession>A0ABQ9UUW3</accession>
<feature type="non-terminal residue" evidence="1">
    <location>
        <position position="108"/>
    </location>
</feature>
<protein>
    <submittedName>
        <fullName evidence="1">Uncharacterized protein</fullName>
    </submittedName>
</protein>
<sequence>MEIPILKDLTTVAFCNKQSLQDNHEKVLNEAMVAKMYHHHPNQGGPGKVQGPESDHADRCGYDNMDIKATGKLRIAVCNISSTAAEETASSTICHILSLYQRNKWLCQ</sequence>
<comment type="caution">
    <text evidence="1">The sequence shown here is derived from an EMBL/GenBank/DDBJ whole genome shotgun (WGS) entry which is preliminary data.</text>
</comment>
<dbReference type="PANTHER" id="PTHR46029:SF3">
    <property type="entry name" value="C-TERMINAL-BINDING PROTEIN 2"/>
    <property type="match status" value="1"/>
</dbReference>
<dbReference type="PANTHER" id="PTHR46029">
    <property type="entry name" value="C-TERMINAL-BINDING PROTEIN"/>
    <property type="match status" value="1"/>
</dbReference>
<dbReference type="EMBL" id="JASSZA010000010">
    <property type="protein sequence ID" value="KAK2100560.1"/>
    <property type="molecule type" value="Genomic_DNA"/>
</dbReference>
<evidence type="ECO:0000313" key="2">
    <source>
        <dbReference type="Proteomes" id="UP001266305"/>
    </source>
</evidence>
<proteinExistence type="predicted"/>
<dbReference type="Gene3D" id="3.40.50.720">
    <property type="entry name" value="NAD(P)-binding Rossmann-like Domain"/>
    <property type="match status" value="2"/>
</dbReference>
<keyword evidence="2" id="KW-1185">Reference proteome</keyword>
<dbReference type="InterPro" id="IPR051638">
    <property type="entry name" value="CTBP_dehydrogenase"/>
</dbReference>
<organism evidence="1 2">
    <name type="scientific">Saguinus oedipus</name>
    <name type="common">Cotton-top tamarin</name>
    <name type="synonym">Oedipomidas oedipus</name>
    <dbReference type="NCBI Taxonomy" id="9490"/>
    <lineage>
        <taxon>Eukaryota</taxon>
        <taxon>Metazoa</taxon>
        <taxon>Chordata</taxon>
        <taxon>Craniata</taxon>
        <taxon>Vertebrata</taxon>
        <taxon>Euteleostomi</taxon>
        <taxon>Mammalia</taxon>
        <taxon>Eutheria</taxon>
        <taxon>Euarchontoglires</taxon>
        <taxon>Primates</taxon>
        <taxon>Haplorrhini</taxon>
        <taxon>Platyrrhini</taxon>
        <taxon>Cebidae</taxon>
        <taxon>Callitrichinae</taxon>
        <taxon>Saguinus</taxon>
    </lineage>
</organism>
<dbReference type="Proteomes" id="UP001266305">
    <property type="component" value="Unassembled WGS sequence"/>
</dbReference>
<evidence type="ECO:0000313" key="1">
    <source>
        <dbReference type="EMBL" id="KAK2100560.1"/>
    </source>
</evidence>
<dbReference type="SUPFAM" id="SSF52283">
    <property type="entry name" value="Formate/glycerate dehydrogenase catalytic domain-like"/>
    <property type="match status" value="1"/>
</dbReference>
<reference evidence="1 2" key="1">
    <citation type="submission" date="2023-05" db="EMBL/GenBank/DDBJ databases">
        <title>B98-5 Cell Line De Novo Hybrid Assembly: An Optical Mapping Approach.</title>
        <authorList>
            <person name="Kananen K."/>
            <person name="Auerbach J.A."/>
            <person name="Kautto E."/>
            <person name="Blachly J.S."/>
        </authorList>
    </citation>
    <scope>NUCLEOTIDE SEQUENCE [LARGE SCALE GENOMIC DNA]</scope>
    <source>
        <strain evidence="1">B95-8</strain>
        <tissue evidence="1">Cell line</tissue>
    </source>
</reference>
<gene>
    <name evidence="1" type="ORF">P7K49_021908</name>
</gene>
<name>A0ABQ9UUW3_SAGOE</name>